<dbReference type="EMBL" id="CP036278">
    <property type="protein sequence ID" value="QDU54461.1"/>
    <property type="molecule type" value="Genomic_DNA"/>
</dbReference>
<organism evidence="1 2">
    <name type="scientific">Aeoliella mucimassa</name>
    <dbReference type="NCBI Taxonomy" id="2527972"/>
    <lineage>
        <taxon>Bacteria</taxon>
        <taxon>Pseudomonadati</taxon>
        <taxon>Planctomycetota</taxon>
        <taxon>Planctomycetia</taxon>
        <taxon>Pirellulales</taxon>
        <taxon>Lacipirellulaceae</taxon>
        <taxon>Aeoliella</taxon>
    </lineage>
</organism>
<dbReference type="KEGG" id="amuc:Pan181_06430"/>
<sequence length="86" mass="9160">MQIQLSEQTAALAAQQAEQFGYGQDVSAYIAHIIATSQTPPPGVPSPRSKEELDALLEAGIASGVADGDWKDFMDGLRSQVEAKTR</sequence>
<evidence type="ECO:0000313" key="2">
    <source>
        <dbReference type="Proteomes" id="UP000315750"/>
    </source>
</evidence>
<evidence type="ECO:0000313" key="1">
    <source>
        <dbReference type="EMBL" id="QDU54461.1"/>
    </source>
</evidence>
<reference evidence="1 2" key="1">
    <citation type="submission" date="2019-02" db="EMBL/GenBank/DDBJ databases">
        <title>Deep-cultivation of Planctomycetes and their phenomic and genomic characterization uncovers novel biology.</title>
        <authorList>
            <person name="Wiegand S."/>
            <person name="Jogler M."/>
            <person name="Boedeker C."/>
            <person name="Pinto D."/>
            <person name="Vollmers J."/>
            <person name="Rivas-Marin E."/>
            <person name="Kohn T."/>
            <person name="Peeters S.H."/>
            <person name="Heuer A."/>
            <person name="Rast P."/>
            <person name="Oberbeckmann S."/>
            <person name="Bunk B."/>
            <person name="Jeske O."/>
            <person name="Meyerdierks A."/>
            <person name="Storesund J.E."/>
            <person name="Kallscheuer N."/>
            <person name="Luecker S."/>
            <person name="Lage O.M."/>
            <person name="Pohl T."/>
            <person name="Merkel B.J."/>
            <person name="Hornburger P."/>
            <person name="Mueller R.-W."/>
            <person name="Bruemmer F."/>
            <person name="Labrenz M."/>
            <person name="Spormann A.M."/>
            <person name="Op den Camp H."/>
            <person name="Overmann J."/>
            <person name="Amann R."/>
            <person name="Jetten M.S.M."/>
            <person name="Mascher T."/>
            <person name="Medema M.H."/>
            <person name="Devos D.P."/>
            <person name="Kaster A.-K."/>
            <person name="Ovreas L."/>
            <person name="Rohde M."/>
            <person name="Galperin M.Y."/>
            <person name="Jogler C."/>
        </authorList>
    </citation>
    <scope>NUCLEOTIDE SEQUENCE [LARGE SCALE GENOMIC DNA]</scope>
    <source>
        <strain evidence="1 2">Pan181</strain>
    </source>
</reference>
<protein>
    <submittedName>
        <fullName evidence="1">Uncharacterized protein</fullName>
    </submittedName>
</protein>
<proteinExistence type="predicted"/>
<accession>A0A518AI99</accession>
<dbReference type="RefSeq" id="WP_145245439.1">
    <property type="nucleotide sequence ID" value="NZ_CP036278.1"/>
</dbReference>
<dbReference type="AlphaFoldDB" id="A0A518AI99"/>
<dbReference type="Proteomes" id="UP000315750">
    <property type="component" value="Chromosome"/>
</dbReference>
<gene>
    <name evidence="1" type="ORF">Pan181_06430</name>
</gene>
<keyword evidence="2" id="KW-1185">Reference proteome</keyword>
<name>A0A518AI99_9BACT</name>